<dbReference type="Pfam" id="PF07527">
    <property type="entry name" value="Hairy_orange"/>
    <property type="match status" value="1"/>
</dbReference>
<dbReference type="OMA" id="SSHCDIN"/>
<feature type="compositionally biased region" description="Polar residues" evidence="6">
    <location>
        <begin position="160"/>
        <end position="169"/>
    </location>
</feature>
<dbReference type="PROSITE" id="PS51054">
    <property type="entry name" value="ORANGE"/>
    <property type="match status" value="1"/>
</dbReference>
<evidence type="ECO:0000256" key="5">
    <source>
        <dbReference type="ARBA" id="ARBA00023242"/>
    </source>
</evidence>
<feature type="compositionally biased region" description="Pro residues" evidence="6">
    <location>
        <begin position="108"/>
        <end position="121"/>
    </location>
</feature>
<comment type="subcellular location">
    <subcellularLocation>
        <location evidence="1">Nucleus</location>
    </subcellularLocation>
</comment>
<reference evidence="7" key="1">
    <citation type="submission" date="2015-05" db="UniProtKB">
        <authorList>
            <consortium name="EnsemblMetazoa"/>
        </authorList>
    </citation>
    <scope>IDENTIFICATION</scope>
</reference>
<dbReference type="GO" id="GO:0003677">
    <property type="term" value="F:DNA binding"/>
    <property type="evidence" value="ECO:0007669"/>
    <property type="project" value="UniProtKB-KW"/>
</dbReference>
<organism evidence="7 8">
    <name type="scientific">Rhodnius prolixus</name>
    <name type="common">Triatomid bug</name>
    <dbReference type="NCBI Taxonomy" id="13249"/>
    <lineage>
        <taxon>Eukaryota</taxon>
        <taxon>Metazoa</taxon>
        <taxon>Ecdysozoa</taxon>
        <taxon>Arthropoda</taxon>
        <taxon>Hexapoda</taxon>
        <taxon>Insecta</taxon>
        <taxon>Pterygota</taxon>
        <taxon>Neoptera</taxon>
        <taxon>Paraneoptera</taxon>
        <taxon>Hemiptera</taxon>
        <taxon>Heteroptera</taxon>
        <taxon>Panheteroptera</taxon>
        <taxon>Cimicomorpha</taxon>
        <taxon>Reduviidae</taxon>
        <taxon>Triatominae</taxon>
        <taxon>Rhodnius</taxon>
    </lineage>
</organism>
<evidence type="ECO:0000256" key="1">
    <source>
        <dbReference type="ARBA" id="ARBA00004123"/>
    </source>
</evidence>
<dbReference type="InParanoid" id="T1HYP3"/>
<keyword evidence="4" id="KW-0804">Transcription</keyword>
<keyword evidence="5" id="KW-0539">Nucleus</keyword>
<feature type="compositionally biased region" description="Low complexity" evidence="6">
    <location>
        <begin position="122"/>
        <end position="142"/>
    </location>
</feature>
<evidence type="ECO:0000256" key="2">
    <source>
        <dbReference type="ARBA" id="ARBA00023015"/>
    </source>
</evidence>
<dbReference type="GO" id="GO:0006355">
    <property type="term" value="P:regulation of DNA-templated transcription"/>
    <property type="evidence" value="ECO:0007669"/>
    <property type="project" value="InterPro"/>
</dbReference>
<dbReference type="HOGENOM" id="CLU_048294_2_0_1"/>
<dbReference type="eggNOG" id="KOG4304">
    <property type="taxonomic scope" value="Eukaryota"/>
</dbReference>
<sequence>MITVVGGEEKAHVFKQKRILNVKKRKEELALSEFTYDPLTHSSDGMDSTPYDPSKIAMDYHSIGFRECAAEVARYLVTVEGLDLQDPLRLRLMSHLQCFAAQRELSKQPPPPWPPHYPPTPTHDTSGSSTASANSSFESTSSHCDINGATAGNAMASGGETKTLTTLTPASGYHGYPHQGSLQPSSYHQEYTTSGQKPYRPWGGAELAY</sequence>
<evidence type="ECO:0000313" key="8">
    <source>
        <dbReference type="Proteomes" id="UP000015103"/>
    </source>
</evidence>
<dbReference type="PANTHER" id="PTHR10985">
    <property type="entry name" value="BASIC HELIX-LOOP-HELIX TRANSCRIPTION FACTOR, HES-RELATED"/>
    <property type="match status" value="1"/>
</dbReference>
<proteinExistence type="predicted"/>
<dbReference type="AlphaFoldDB" id="T1HYP3"/>
<keyword evidence="2" id="KW-0805">Transcription regulation</keyword>
<evidence type="ECO:0000256" key="3">
    <source>
        <dbReference type="ARBA" id="ARBA00023125"/>
    </source>
</evidence>
<name>T1HYP3_RHOPR</name>
<dbReference type="GO" id="GO:0005634">
    <property type="term" value="C:nucleus"/>
    <property type="evidence" value="ECO:0007669"/>
    <property type="project" value="UniProtKB-SubCell"/>
</dbReference>
<protein>
    <submittedName>
        <fullName evidence="7">Orange domain-containing protein</fullName>
    </submittedName>
</protein>
<evidence type="ECO:0000256" key="4">
    <source>
        <dbReference type="ARBA" id="ARBA00023163"/>
    </source>
</evidence>
<dbReference type="Proteomes" id="UP000015103">
    <property type="component" value="Unassembled WGS sequence"/>
</dbReference>
<accession>T1HYP3</accession>
<dbReference type="VEuPathDB" id="VectorBase:RPRC009163"/>
<dbReference type="SUPFAM" id="SSF158457">
    <property type="entry name" value="Orange domain-like"/>
    <property type="match status" value="1"/>
</dbReference>
<dbReference type="InterPro" id="IPR003650">
    <property type="entry name" value="Orange_dom"/>
</dbReference>
<evidence type="ECO:0000256" key="6">
    <source>
        <dbReference type="SAM" id="MobiDB-lite"/>
    </source>
</evidence>
<keyword evidence="3" id="KW-0238">DNA-binding</keyword>
<dbReference type="EnsemblMetazoa" id="RPRC009163-RA">
    <property type="protein sequence ID" value="RPRC009163-PA"/>
    <property type="gene ID" value="RPRC009163"/>
</dbReference>
<feature type="region of interest" description="Disordered" evidence="6">
    <location>
        <begin position="104"/>
        <end position="209"/>
    </location>
</feature>
<dbReference type="Gene3D" id="6.10.250.980">
    <property type="match status" value="1"/>
</dbReference>
<dbReference type="STRING" id="13249.T1HYP3"/>
<dbReference type="EMBL" id="ACPB03016842">
    <property type="status" value="NOT_ANNOTATED_CDS"/>
    <property type="molecule type" value="Genomic_DNA"/>
</dbReference>
<dbReference type="InterPro" id="IPR050370">
    <property type="entry name" value="HES_HEY"/>
</dbReference>
<evidence type="ECO:0000313" key="7">
    <source>
        <dbReference type="EnsemblMetazoa" id="RPRC009163-PA"/>
    </source>
</evidence>
<keyword evidence="8" id="KW-1185">Reference proteome</keyword>
<dbReference type="SMART" id="SM00511">
    <property type="entry name" value="ORANGE"/>
    <property type="match status" value="1"/>
</dbReference>
<feature type="compositionally biased region" description="Polar residues" evidence="6">
    <location>
        <begin position="180"/>
        <end position="196"/>
    </location>
</feature>